<keyword evidence="2" id="KW-0378">Hydrolase</keyword>
<organism evidence="4 5">
    <name type="scientific">Porphyromonas canoris</name>
    <dbReference type="NCBI Taxonomy" id="36875"/>
    <lineage>
        <taxon>Bacteria</taxon>
        <taxon>Pseudomonadati</taxon>
        <taxon>Bacteroidota</taxon>
        <taxon>Bacteroidia</taxon>
        <taxon>Bacteroidales</taxon>
        <taxon>Porphyromonadaceae</taxon>
        <taxon>Porphyromonas</taxon>
    </lineage>
</organism>
<dbReference type="PROSITE" id="PS51635">
    <property type="entry name" value="PNPLA"/>
    <property type="match status" value="1"/>
</dbReference>
<dbReference type="PANTHER" id="PTHR46394:SF1">
    <property type="entry name" value="PNPLA DOMAIN-CONTAINING PROTEIN"/>
    <property type="match status" value="1"/>
</dbReference>
<name>A0ABR4XMI5_9PORP</name>
<dbReference type="Pfam" id="PF01734">
    <property type="entry name" value="Patatin"/>
    <property type="match status" value="1"/>
</dbReference>
<dbReference type="PANTHER" id="PTHR46394">
    <property type="entry name" value="ANNEXIN"/>
    <property type="match status" value="1"/>
</dbReference>
<dbReference type="SUPFAM" id="SSF52151">
    <property type="entry name" value="FabD/lysophospholipase-like"/>
    <property type="match status" value="1"/>
</dbReference>
<evidence type="ECO:0000259" key="3">
    <source>
        <dbReference type="PROSITE" id="PS51635"/>
    </source>
</evidence>
<dbReference type="InterPro" id="IPR052580">
    <property type="entry name" value="Lipid_Hydrolase"/>
</dbReference>
<keyword evidence="1 2" id="KW-0443">Lipid metabolism</keyword>
<feature type="domain" description="PNPLA" evidence="3">
    <location>
        <begin position="11"/>
        <end position="201"/>
    </location>
</feature>
<protein>
    <submittedName>
        <fullName evidence="4">Patatin</fullName>
    </submittedName>
</protein>
<feature type="short sequence motif" description="GXGXXG" evidence="2">
    <location>
        <begin position="15"/>
        <end position="20"/>
    </location>
</feature>
<keyword evidence="2" id="KW-0442">Lipid degradation</keyword>
<feature type="active site" description="Proton acceptor" evidence="2">
    <location>
        <position position="188"/>
    </location>
</feature>
<accession>A0ABR4XMI5</accession>
<feature type="short sequence motif" description="GXSXG" evidence="2">
    <location>
        <begin position="44"/>
        <end position="48"/>
    </location>
</feature>
<keyword evidence="5" id="KW-1185">Reference proteome</keyword>
<sequence length="342" mass="39617">MKSKEYFFKNLVFEGGGVKGISYVGALEVLEREGIYQNIERIAGTSAGAIVAVLLGVGYTPKELKKILWDLNFNSFMDDSWGIIQDSHRLINEFGWYKGDFFRSWIGNLIAKKLGNSEATFDDLKHSLKELNTKEIYLIGANLSTGFSEIFSHEHTPRFCIADAARISMSIPLFFAGKRSMRGDLYVDGGLLDNYPVKIFDRRKYVQSNWNRTDYYEKINENLKERSRKISEYVYNKQTLGFRLDGKEKVAMFRDQAEPPKREIKNFWDYTLALLGTLIDAQDNVHLHCDDWQRTIYIDTLGVKATDFSIKEDKKKELLQSGITYTEEYLKWYNNNDPKANK</sequence>
<dbReference type="InterPro" id="IPR016035">
    <property type="entry name" value="Acyl_Trfase/lysoPLipase"/>
</dbReference>
<dbReference type="Proteomes" id="UP000030101">
    <property type="component" value="Unassembled WGS sequence"/>
</dbReference>
<reference evidence="4 5" key="1">
    <citation type="submission" date="2014-08" db="EMBL/GenBank/DDBJ databases">
        <title>Porphyromonas canoris strain:OH2762 Genome sequencing.</title>
        <authorList>
            <person name="Wallis C."/>
            <person name="Deusch O."/>
            <person name="O'Flynn C."/>
            <person name="Davis I."/>
            <person name="Jospin G."/>
            <person name="Darling A.E."/>
            <person name="Coil D.A."/>
            <person name="Alexiev A."/>
            <person name="Horsfall A."/>
            <person name="Kirkwood N."/>
            <person name="Harris S."/>
            <person name="Eisen J.A."/>
        </authorList>
    </citation>
    <scope>NUCLEOTIDE SEQUENCE [LARGE SCALE GENOMIC DNA]</scope>
    <source>
        <strain evidence="5">COT-108 OH2762</strain>
    </source>
</reference>
<dbReference type="InterPro" id="IPR002641">
    <property type="entry name" value="PNPLA_dom"/>
</dbReference>
<evidence type="ECO:0000256" key="2">
    <source>
        <dbReference type="PROSITE-ProRule" id="PRU01161"/>
    </source>
</evidence>
<evidence type="ECO:0000313" key="5">
    <source>
        <dbReference type="Proteomes" id="UP000030101"/>
    </source>
</evidence>
<evidence type="ECO:0000313" key="4">
    <source>
        <dbReference type="EMBL" id="KGN93087.1"/>
    </source>
</evidence>
<feature type="active site" description="Nucleophile" evidence="2">
    <location>
        <position position="46"/>
    </location>
</feature>
<dbReference type="Gene3D" id="3.40.1090.10">
    <property type="entry name" value="Cytosolic phospholipase A2 catalytic domain"/>
    <property type="match status" value="2"/>
</dbReference>
<evidence type="ECO:0000256" key="1">
    <source>
        <dbReference type="ARBA" id="ARBA00023098"/>
    </source>
</evidence>
<gene>
    <name evidence="4" type="ORF">HQ43_02575</name>
</gene>
<dbReference type="CDD" id="cd07207">
    <property type="entry name" value="Pat_ExoU_VipD_like"/>
    <property type="match status" value="1"/>
</dbReference>
<proteinExistence type="predicted"/>
<feature type="short sequence motif" description="DGA/G" evidence="2">
    <location>
        <begin position="188"/>
        <end position="190"/>
    </location>
</feature>
<comment type="caution">
    <text evidence="4">The sequence shown here is derived from an EMBL/GenBank/DDBJ whole genome shotgun (WGS) entry which is preliminary data.</text>
</comment>
<dbReference type="RefSeq" id="WP_036789229.1">
    <property type="nucleotide sequence ID" value="NZ_JQZV01000005.1"/>
</dbReference>
<dbReference type="EMBL" id="JQZV01000005">
    <property type="protein sequence ID" value="KGN93087.1"/>
    <property type="molecule type" value="Genomic_DNA"/>
</dbReference>